<dbReference type="PANTHER" id="PTHR13059:SF13">
    <property type="entry name" value="PROTEIN CAPICUA HOMOLOG"/>
    <property type="match status" value="1"/>
</dbReference>
<feature type="DNA-binding region" description="HMG box" evidence="6">
    <location>
        <begin position="548"/>
        <end position="616"/>
    </location>
</feature>
<dbReference type="RefSeq" id="XP_066912088.1">
    <property type="nucleotide sequence ID" value="XM_067055987.1"/>
</dbReference>
<dbReference type="Proteomes" id="UP000594262">
    <property type="component" value="Unplaced"/>
</dbReference>
<dbReference type="PANTHER" id="PTHR13059">
    <property type="entry name" value="HMG-BOX TRANSCRIPTION FACTOR BBX"/>
    <property type="match status" value="1"/>
</dbReference>
<dbReference type="SMART" id="SM00398">
    <property type="entry name" value="HMG"/>
    <property type="match status" value="1"/>
</dbReference>
<dbReference type="InterPro" id="IPR009071">
    <property type="entry name" value="HMG_box_dom"/>
</dbReference>
<dbReference type="Pfam" id="PF16090">
    <property type="entry name" value="DUF4819"/>
    <property type="match status" value="1"/>
</dbReference>
<keyword evidence="2" id="KW-0805">Transcription regulation</keyword>
<keyword evidence="10" id="KW-1185">Reference proteome</keyword>
<feature type="compositionally biased region" description="Basic and acidic residues" evidence="7">
    <location>
        <begin position="921"/>
        <end position="931"/>
    </location>
</feature>
<feature type="compositionally biased region" description="Basic and acidic residues" evidence="7">
    <location>
        <begin position="614"/>
        <end position="634"/>
    </location>
</feature>
<dbReference type="InterPro" id="IPR052412">
    <property type="entry name" value="CC-Dev_Transcription_Reg"/>
</dbReference>
<evidence type="ECO:0000313" key="10">
    <source>
        <dbReference type="Proteomes" id="UP000594262"/>
    </source>
</evidence>
<dbReference type="InterPro" id="IPR058606">
    <property type="entry name" value="HTH_Cic_C"/>
</dbReference>
<dbReference type="GO" id="GO:0000981">
    <property type="term" value="F:DNA-binding transcription factor activity, RNA polymerase II-specific"/>
    <property type="evidence" value="ECO:0007669"/>
    <property type="project" value="TreeGrafter"/>
</dbReference>
<dbReference type="OrthoDB" id="2377365at2759"/>
<dbReference type="EnsemblMetazoa" id="CLYHEMT008325.1">
    <property type="protein sequence ID" value="CLYHEMP008325.1"/>
    <property type="gene ID" value="CLYHEMG008325"/>
</dbReference>
<evidence type="ECO:0000256" key="4">
    <source>
        <dbReference type="ARBA" id="ARBA00023163"/>
    </source>
</evidence>
<feature type="domain" description="HMG box" evidence="8">
    <location>
        <begin position="548"/>
        <end position="616"/>
    </location>
</feature>
<dbReference type="GeneID" id="136799285"/>
<keyword evidence="5 6" id="KW-0539">Nucleus</keyword>
<sequence>MIPLGIHHQNQHSYDGSNNTPNRKRPSSALNTSTETFVKENVVDSAKRKKLCTDSRKSKPGPWKLLTHDVLARFDDEYQPGTISDFRETGHVSIQLDSDNSSKSFDLSTGIDYVIINAAPNKSDITCGCMVCVRLPTADVFVKGVVLEIKDRPLKYKIKVNGHNNEKWFSRMDIRCIRPPVIKNENYDDEATDSALSETEVDTEVDEVFTTKRMDSMPSSSRSSTPQSIGSRSSRATTPHNYKKGDILIANDGFRKKFNGKQWRRLCSARNCEKESQKKGLCSRHFSSQNDQSLKRHSESHTPDTSSNHSATPSEYPSWLDESAVEAASTLMTLSRCATPYSDSPVLLKSPVSSISPSKMYHHTTISPCTTYHSVIIASSSTPKVSPNRMSLNSTPSLPVSPDSGICLSLREDKHSSPSVKLQETMSSNFGAKNRFSPINPLISTSIPSSIIQSPVPIQPLPTKPSIYDSPPMLNKASVSPFPLGSEKSVFTKPGLIPKATGRSSILDNSGMSDSPTNVSWSMPTSKTNETPEKSPRKTPSKSNKEHIRRPMNAFMIFSKKHRHLVHQKHPNQDNRTVSKILGEMWYAVSPEEQQMYRKLADEVKEQHYKNNPEWKWSSKDRKNSRTTKQKSEDGTSSTTPRPHFEQKSPGDVQLECKEDSPSMFNFDPTKHTPPPPLHEILKGPHHITKSKVFNFDNYSPITSEFEQNRSSIQLEKQQEKLYQQQQPSPQYPIGTHQQTVTMPTLLPNKPSVMPVMISSKVSPSTTPKAFSISNIIQKDEKPSAQLSPHATITNNGIASSQPVTVLKQQNINININDGRQSVLLFGTSQSSQPPNLIRHHPQDANKAAQSLLLIPASVNELRTPQQMESSAFSKYQPLSSHQHVMHNDASWKSLRMSGTSNTVTGMRSSSVARIRFDDSKTEVVTDRSVKSEPTTPTPGSPSKKSILKRQSNDGMEKVFEQVDFEQHFRKLPEFNPAGDQFASNAATSSSHQNSYPNEFFFGDSDPAGAASQSLTSNRQVLDKRRNLVMKLFEQYGYYPPDNATVTFQQQHKDLFPNRFSLQVKIREVRQNLRKASPRKIKGE</sequence>
<dbReference type="SUPFAM" id="SSF47095">
    <property type="entry name" value="HMG-box"/>
    <property type="match status" value="1"/>
</dbReference>
<feature type="compositionally biased region" description="Polar residues" evidence="7">
    <location>
        <begin position="502"/>
        <end position="529"/>
    </location>
</feature>
<evidence type="ECO:0000256" key="5">
    <source>
        <dbReference type="ARBA" id="ARBA00023242"/>
    </source>
</evidence>
<evidence type="ECO:0000256" key="1">
    <source>
        <dbReference type="ARBA" id="ARBA00022553"/>
    </source>
</evidence>
<feature type="region of interest" description="Disordered" evidence="7">
    <location>
        <begin position="614"/>
        <end position="662"/>
    </location>
</feature>
<organism evidence="9 10">
    <name type="scientific">Clytia hemisphaerica</name>
    <dbReference type="NCBI Taxonomy" id="252671"/>
    <lineage>
        <taxon>Eukaryota</taxon>
        <taxon>Metazoa</taxon>
        <taxon>Cnidaria</taxon>
        <taxon>Hydrozoa</taxon>
        <taxon>Hydroidolina</taxon>
        <taxon>Leptothecata</taxon>
        <taxon>Obeliida</taxon>
        <taxon>Clytiidae</taxon>
        <taxon>Clytia</taxon>
    </lineage>
</organism>
<evidence type="ECO:0000256" key="7">
    <source>
        <dbReference type="SAM" id="MobiDB-lite"/>
    </source>
</evidence>
<dbReference type="InterPro" id="IPR036910">
    <property type="entry name" value="HMG_box_dom_sf"/>
</dbReference>
<evidence type="ECO:0000313" key="9">
    <source>
        <dbReference type="EnsemblMetazoa" id="CLYHEMP008325.2"/>
    </source>
</evidence>
<feature type="region of interest" description="Disordered" evidence="7">
    <location>
        <begin position="210"/>
        <end position="244"/>
    </location>
</feature>
<reference evidence="9" key="1">
    <citation type="submission" date="2021-01" db="UniProtKB">
        <authorList>
            <consortium name="EnsemblMetazoa"/>
        </authorList>
    </citation>
    <scope>IDENTIFICATION</scope>
</reference>
<accession>A0A7M5WS12</accession>
<keyword evidence="4" id="KW-0804">Transcription</keyword>
<feature type="region of interest" description="Disordered" evidence="7">
    <location>
        <begin position="490"/>
        <end position="549"/>
    </location>
</feature>
<name>A0A7M5WS12_9CNID</name>
<dbReference type="GO" id="GO:0000977">
    <property type="term" value="F:RNA polymerase II transcription regulatory region sequence-specific DNA binding"/>
    <property type="evidence" value="ECO:0007669"/>
    <property type="project" value="TreeGrafter"/>
</dbReference>
<feature type="region of interest" description="Disordered" evidence="7">
    <location>
        <begin position="1"/>
        <end position="31"/>
    </location>
</feature>
<feature type="compositionally biased region" description="Polar residues" evidence="7">
    <location>
        <begin position="11"/>
        <end position="21"/>
    </location>
</feature>
<feature type="compositionally biased region" description="Basic and acidic residues" evidence="7">
    <location>
        <begin position="293"/>
        <end position="302"/>
    </location>
</feature>
<evidence type="ECO:0000259" key="8">
    <source>
        <dbReference type="PROSITE" id="PS50118"/>
    </source>
</evidence>
<feature type="compositionally biased region" description="Polar residues" evidence="7">
    <location>
        <begin position="303"/>
        <end position="315"/>
    </location>
</feature>
<dbReference type="Pfam" id="PF25981">
    <property type="entry name" value="HTH_Cic_C"/>
    <property type="match status" value="1"/>
</dbReference>
<evidence type="ECO:0000256" key="6">
    <source>
        <dbReference type="PROSITE-ProRule" id="PRU00267"/>
    </source>
</evidence>
<dbReference type="PROSITE" id="PS50118">
    <property type="entry name" value="HMG_BOX_2"/>
    <property type="match status" value="1"/>
</dbReference>
<dbReference type="EnsemblMetazoa" id="CLYHEMT008325.2">
    <property type="protein sequence ID" value="CLYHEMP008325.2"/>
    <property type="gene ID" value="CLYHEMG008325"/>
</dbReference>
<evidence type="ECO:0000256" key="3">
    <source>
        <dbReference type="ARBA" id="ARBA00023125"/>
    </source>
</evidence>
<keyword evidence="1" id="KW-0597">Phosphoprotein</keyword>
<dbReference type="RefSeq" id="XP_066912086.1">
    <property type="nucleotide sequence ID" value="XM_067055985.1"/>
</dbReference>
<dbReference type="InterPro" id="IPR058607">
    <property type="entry name" value="HMG-box_Cic-like"/>
</dbReference>
<feature type="compositionally biased region" description="Basic and acidic residues" evidence="7">
    <location>
        <begin position="643"/>
        <end position="661"/>
    </location>
</feature>
<feature type="region of interest" description="Disordered" evidence="7">
    <location>
        <begin position="921"/>
        <end position="952"/>
    </location>
</feature>
<dbReference type="GO" id="GO:0005634">
    <property type="term" value="C:nucleus"/>
    <property type="evidence" value="ECO:0007669"/>
    <property type="project" value="UniProtKB-UniRule"/>
</dbReference>
<feature type="compositionally biased region" description="Low complexity" evidence="7">
    <location>
        <begin position="216"/>
        <end position="235"/>
    </location>
</feature>
<evidence type="ECO:0000256" key="2">
    <source>
        <dbReference type="ARBA" id="ARBA00023015"/>
    </source>
</evidence>
<feature type="region of interest" description="Disordered" evidence="7">
    <location>
        <begin position="278"/>
        <end position="318"/>
    </location>
</feature>
<keyword evidence="3 6" id="KW-0238">DNA-binding</keyword>
<dbReference type="AlphaFoldDB" id="A0A7M5WS12"/>
<protein>
    <recommendedName>
        <fullName evidence="8">HMG box domain-containing protein</fullName>
    </recommendedName>
</protein>
<dbReference type="InterPro" id="IPR032147">
    <property type="entry name" value="Cic_dom"/>
</dbReference>
<dbReference type="RefSeq" id="XP_066912085.1">
    <property type="nucleotide sequence ID" value="XM_067055984.1"/>
</dbReference>
<dbReference type="CDD" id="cd21990">
    <property type="entry name" value="HMG-box_CIC-like"/>
    <property type="match status" value="1"/>
</dbReference>
<dbReference type="Gene3D" id="1.10.30.10">
    <property type="entry name" value="High mobility group box domain"/>
    <property type="match status" value="1"/>
</dbReference>
<feature type="compositionally biased region" description="Polar residues" evidence="7">
    <location>
        <begin position="982"/>
        <end position="997"/>
    </location>
</feature>
<dbReference type="Pfam" id="PF00505">
    <property type="entry name" value="HMG_box"/>
    <property type="match status" value="1"/>
</dbReference>
<feature type="region of interest" description="Disordered" evidence="7">
    <location>
        <begin position="976"/>
        <end position="1017"/>
    </location>
</feature>
<proteinExistence type="predicted"/>